<gene>
    <name evidence="3" type="ORF">HGRIS_005503</name>
</gene>
<keyword evidence="2" id="KW-0812">Transmembrane</keyword>
<dbReference type="Proteomes" id="UP001556367">
    <property type="component" value="Unassembled WGS sequence"/>
</dbReference>
<feature type="transmembrane region" description="Helical" evidence="2">
    <location>
        <begin position="21"/>
        <end position="42"/>
    </location>
</feature>
<feature type="compositionally biased region" description="Low complexity" evidence="1">
    <location>
        <begin position="386"/>
        <end position="395"/>
    </location>
</feature>
<protein>
    <submittedName>
        <fullName evidence="3">Uncharacterized protein</fullName>
    </submittedName>
</protein>
<organism evidence="3 4">
    <name type="scientific">Hohenbuehelia grisea</name>
    <dbReference type="NCBI Taxonomy" id="104357"/>
    <lineage>
        <taxon>Eukaryota</taxon>
        <taxon>Fungi</taxon>
        <taxon>Dikarya</taxon>
        <taxon>Basidiomycota</taxon>
        <taxon>Agaricomycotina</taxon>
        <taxon>Agaricomycetes</taxon>
        <taxon>Agaricomycetidae</taxon>
        <taxon>Agaricales</taxon>
        <taxon>Pleurotineae</taxon>
        <taxon>Pleurotaceae</taxon>
        <taxon>Hohenbuehelia</taxon>
    </lineage>
</organism>
<evidence type="ECO:0000313" key="4">
    <source>
        <dbReference type="Proteomes" id="UP001556367"/>
    </source>
</evidence>
<feature type="compositionally biased region" description="Low complexity" evidence="1">
    <location>
        <begin position="284"/>
        <end position="296"/>
    </location>
</feature>
<feature type="compositionally biased region" description="Low complexity" evidence="1">
    <location>
        <begin position="238"/>
        <end position="250"/>
    </location>
</feature>
<keyword evidence="2" id="KW-1133">Transmembrane helix</keyword>
<proteinExistence type="predicted"/>
<evidence type="ECO:0000256" key="2">
    <source>
        <dbReference type="SAM" id="Phobius"/>
    </source>
</evidence>
<feature type="region of interest" description="Disordered" evidence="1">
    <location>
        <begin position="386"/>
        <end position="409"/>
    </location>
</feature>
<keyword evidence="4" id="KW-1185">Reference proteome</keyword>
<name>A0ABR3JZ43_9AGAR</name>
<keyword evidence="2" id="KW-0472">Membrane</keyword>
<feature type="region of interest" description="Disordered" evidence="1">
    <location>
        <begin position="231"/>
        <end position="300"/>
    </location>
</feature>
<comment type="caution">
    <text evidence="3">The sequence shown here is derived from an EMBL/GenBank/DDBJ whole genome shotgun (WGS) entry which is preliminary data.</text>
</comment>
<accession>A0ABR3JZ43</accession>
<evidence type="ECO:0000313" key="3">
    <source>
        <dbReference type="EMBL" id="KAL0960460.1"/>
    </source>
</evidence>
<evidence type="ECO:0000256" key="1">
    <source>
        <dbReference type="SAM" id="MobiDB-lite"/>
    </source>
</evidence>
<reference evidence="4" key="1">
    <citation type="submission" date="2024-06" db="EMBL/GenBank/DDBJ databases">
        <title>Multi-omics analyses provide insights into the biosynthesis of the anticancer antibiotic pleurotin in Hohenbuehelia grisea.</title>
        <authorList>
            <person name="Weaver J.A."/>
            <person name="Alberti F."/>
        </authorList>
    </citation>
    <scope>NUCLEOTIDE SEQUENCE [LARGE SCALE GENOMIC DNA]</scope>
    <source>
        <strain evidence="4">T-177</strain>
    </source>
</reference>
<dbReference type="EMBL" id="JASNQZ010000001">
    <property type="protein sequence ID" value="KAL0960460.1"/>
    <property type="molecule type" value="Genomic_DNA"/>
</dbReference>
<sequence length="478" mass="52173">MPRFSARRSSAVQLKRNPRCGLAMVAHVDFGGYLFTYLILAYTDVTIPDGILIFAKDKDGCIRDEVIRCIEQTLIRIRYHPVGVQCVVEELQQDTARLGVEWHEISAIPPRFAGMDWLRTSLRNLRIRLERCFLRLVHKRVEHMAEVAWQEMAHSACPVFSMESFLFSFEVVWSESGDSVASLKLAPQRHLCKPTPTTRVELSIPVTKWIGSSEAFGVKTPANEVATTLDGASHGITPKAPMPSASASPSEVPTFATPVGTFQTTPASSSHSSEDSYHTCASRSSEGTGSHSSETHPSTVHLPVILENTVDSSQTNETSLETLQSHSFLQATLGTRVSTDSANSLLYRSFITSSDASEGMSINMIGFATPTLSSLNLSLSTFSSSSYTSSTQSGSDNPSATPSPTVPMHARLDDLGADAGPAIIQAPSSQSSIHYHTHHHHHRHDHQHFHYGDNYTTRSVQGNVGGHNNSYMYASGST</sequence>